<organism evidence="1">
    <name type="scientific">marine sediment metagenome</name>
    <dbReference type="NCBI Taxonomy" id="412755"/>
    <lineage>
        <taxon>unclassified sequences</taxon>
        <taxon>metagenomes</taxon>
        <taxon>ecological metagenomes</taxon>
    </lineage>
</organism>
<dbReference type="EMBL" id="LAZR01062189">
    <property type="protein sequence ID" value="KKK62041.1"/>
    <property type="molecule type" value="Genomic_DNA"/>
</dbReference>
<dbReference type="AlphaFoldDB" id="A0A0F8ZQ67"/>
<accession>A0A0F8ZQ67</accession>
<proteinExistence type="predicted"/>
<evidence type="ECO:0000313" key="1">
    <source>
        <dbReference type="EMBL" id="KKK62041.1"/>
    </source>
</evidence>
<comment type="caution">
    <text evidence="1">The sequence shown here is derived from an EMBL/GenBank/DDBJ whole genome shotgun (WGS) entry which is preliminary data.</text>
</comment>
<gene>
    <name evidence="1" type="ORF">LCGC14_3008280</name>
</gene>
<name>A0A0F8ZQ67_9ZZZZ</name>
<sequence>MGKIKQPQLNVMQQYLALKRDYGFGEIKKIGINRIIWKGKLKSSPIGDEYLVKVSY</sequence>
<reference evidence="1" key="1">
    <citation type="journal article" date="2015" name="Nature">
        <title>Complex archaea that bridge the gap between prokaryotes and eukaryotes.</title>
        <authorList>
            <person name="Spang A."/>
            <person name="Saw J.H."/>
            <person name="Jorgensen S.L."/>
            <person name="Zaremba-Niedzwiedzka K."/>
            <person name="Martijn J."/>
            <person name="Lind A.E."/>
            <person name="van Eijk R."/>
            <person name="Schleper C."/>
            <person name="Guy L."/>
            <person name="Ettema T.J."/>
        </authorList>
    </citation>
    <scope>NUCLEOTIDE SEQUENCE</scope>
</reference>
<feature type="non-terminal residue" evidence="1">
    <location>
        <position position="56"/>
    </location>
</feature>
<protein>
    <submittedName>
        <fullName evidence="1">Uncharacterized protein</fullName>
    </submittedName>
</protein>